<dbReference type="Pfam" id="PF00501">
    <property type="entry name" value="AMP-binding"/>
    <property type="match status" value="1"/>
</dbReference>
<evidence type="ECO:0000259" key="3">
    <source>
        <dbReference type="Pfam" id="PF00501"/>
    </source>
</evidence>
<dbReference type="STRING" id="34004.SAMN04488021_10732"/>
<dbReference type="AlphaFoldDB" id="A0A1I2Z494"/>
<dbReference type="Pfam" id="PF13193">
    <property type="entry name" value="AMP-binding_C"/>
    <property type="match status" value="1"/>
</dbReference>
<sequence length="381" mass="39375">MTPAAFAPARPGAVLGCGARGQNAAAVAALIDCLAWGLPIHASLAGIRADGGVPGAWLCCQSSGSGGRVKTIRRSHASWIASFEVNRAAFGLSARDRYAVLGQLGHSLALYAALEALHLGAGLMVLAGDSPRRQRATLAEAGATVLYATPTQLHRLLLAGQGVLPAVAHVFCGGGRLDAACRAGVAALCPNAAIRAFYGASETSFITIADAETPEGSVGRAYPGVDLRLDAEGRIAVASPYLFQGYAEPDLPMPPRRDGHLTTGDIGRLDDRGNLFLRGRESRMVTVADRNLFLEDVEAVLAAASARPCAALALPDARRGHAVVAAVEGAGDDALAASLRRACREALGDHAAPRRIVFLARLPRLGSDKPDLAALARLVAP</sequence>
<comment type="similarity">
    <text evidence="1">Belongs to the ATP-dependent AMP-binding enzyme family.</text>
</comment>
<dbReference type="Gene3D" id="3.40.50.12780">
    <property type="entry name" value="N-terminal domain of ligase-like"/>
    <property type="match status" value="1"/>
</dbReference>
<dbReference type="PANTHER" id="PTHR43201">
    <property type="entry name" value="ACYL-COA SYNTHETASE"/>
    <property type="match status" value="1"/>
</dbReference>
<protein>
    <submittedName>
        <fullName evidence="5">Long-chain acyl-CoA synthetase</fullName>
    </submittedName>
</protein>
<reference evidence="5 6" key="1">
    <citation type="submission" date="2016-10" db="EMBL/GenBank/DDBJ databases">
        <authorList>
            <person name="de Groot N.N."/>
        </authorList>
    </citation>
    <scope>NUCLEOTIDE SEQUENCE [LARGE SCALE GENOMIC DNA]</scope>
    <source>
        <strain evidence="5 6">DSM 8537</strain>
    </source>
</reference>
<accession>A0A1I2Z494</accession>
<dbReference type="SUPFAM" id="SSF56801">
    <property type="entry name" value="Acetyl-CoA synthetase-like"/>
    <property type="match status" value="1"/>
</dbReference>
<dbReference type="Gene3D" id="3.30.300.30">
    <property type="match status" value="1"/>
</dbReference>
<dbReference type="GO" id="GO:0031956">
    <property type="term" value="F:medium-chain fatty acid-CoA ligase activity"/>
    <property type="evidence" value="ECO:0007669"/>
    <property type="project" value="TreeGrafter"/>
</dbReference>
<gene>
    <name evidence="5" type="ORF">SAMN04488021_10732</name>
</gene>
<dbReference type="OrthoDB" id="9803968at2"/>
<dbReference type="EMBL" id="FOPU01000007">
    <property type="protein sequence ID" value="SFH32693.1"/>
    <property type="molecule type" value="Genomic_DNA"/>
</dbReference>
<evidence type="ECO:0000256" key="2">
    <source>
        <dbReference type="ARBA" id="ARBA00022598"/>
    </source>
</evidence>
<evidence type="ECO:0000259" key="4">
    <source>
        <dbReference type="Pfam" id="PF13193"/>
    </source>
</evidence>
<keyword evidence="6" id="KW-1185">Reference proteome</keyword>
<dbReference type="InterPro" id="IPR042099">
    <property type="entry name" value="ANL_N_sf"/>
</dbReference>
<dbReference type="PANTHER" id="PTHR43201:SF5">
    <property type="entry name" value="MEDIUM-CHAIN ACYL-COA LIGASE ACSF2, MITOCHONDRIAL"/>
    <property type="match status" value="1"/>
</dbReference>
<feature type="domain" description="AMP-dependent synthetase/ligase" evidence="3">
    <location>
        <begin position="62"/>
        <end position="246"/>
    </location>
</feature>
<proteinExistence type="inferred from homology"/>
<organism evidence="5 6">
    <name type="scientific">Paracoccus aminovorans</name>
    <dbReference type="NCBI Taxonomy" id="34004"/>
    <lineage>
        <taxon>Bacteria</taxon>
        <taxon>Pseudomonadati</taxon>
        <taxon>Pseudomonadota</taxon>
        <taxon>Alphaproteobacteria</taxon>
        <taxon>Rhodobacterales</taxon>
        <taxon>Paracoccaceae</taxon>
        <taxon>Paracoccus</taxon>
    </lineage>
</organism>
<keyword evidence="2" id="KW-0436">Ligase</keyword>
<dbReference type="InterPro" id="IPR045851">
    <property type="entry name" value="AMP-bd_C_sf"/>
</dbReference>
<dbReference type="InterPro" id="IPR000873">
    <property type="entry name" value="AMP-dep_synth/lig_dom"/>
</dbReference>
<dbReference type="GO" id="GO:0006631">
    <property type="term" value="P:fatty acid metabolic process"/>
    <property type="evidence" value="ECO:0007669"/>
    <property type="project" value="TreeGrafter"/>
</dbReference>
<evidence type="ECO:0000256" key="1">
    <source>
        <dbReference type="ARBA" id="ARBA00006432"/>
    </source>
</evidence>
<dbReference type="RefSeq" id="WP_074966645.1">
    <property type="nucleotide sequence ID" value="NZ_CBCRYP010000043.1"/>
</dbReference>
<name>A0A1I2Z494_9RHOB</name>
<evidence type="ECO:0000313" key="5">
    <source>
        <dbReference type="EMBL" id="SFH32693.1"/>
    </source>
</evidence>
<feature type="domain" description="AMP-binding enzyme C-terminal" evidence="4">
    <location>
        <begin position="298"/>
        <end position="369"/>
    </location>
</feature>
<evidence type="ECO:0000313" key="6">
    <source>
        <dbReference type="Proteomes" id="UP000183635"/>
    </source>
</evidence>
<dbReference type="InterPro" id="IPR025110">
    <property type="entry name" value="AMP-bd_C"/>
</dbReference>
<dbReference type="Proteomes" id="UP000183635">
    <property type="component" value="Unassembled WGS sequence"/>
</dbReference>